<gene>
    <name evidence="1" type="ORF">S03H2_27748</name>
</gene>
<reference evidence="1" key="1">
    <citation type="journal article" date="2014" name="Front. Microbiol.">
        <title>High frequency of phylogenetically diverse reductive dehalogenase-homologous genes in deep subseafloor sedimentary metagenomes.</title>
        <authorList>
            <person name="Kawai M."/>
            <person name="Futagami T."/>
            <person name="Toyoda A."/>
            <person name="Takaki Y."/>
            <person name="Nishi S."/>
            <person name="Hori S."/>
            <person name="Arai W."/>
            <person name="Tsubouchi T."/>
            <person name="Morono Y."/>
            <person name="Uchiyama I."/>
            <person name="Ito T."/>
            <person name="Fujiyama A."/>
            <person name="Inagaki F."/>
            <person name="Takami H."/>
        </authorList>
    </citation>
    <scope>NUCLEOTIDE SEQUENCE</scope>
    <source>
        <strain evidence="1">Expedition CK06-06</strain>
    </source>
</reference>
<proteinExistence type="predicted"/>
<accession>X1I1Y2</accession>
<comment type="caution">
    <text evidence="1">The sequence shown here is derived from an EMBL/GenBank/DDBJ whole genome shotgun (WGS) entry which is preliminary data.</text>
</comment>
<evidence type="ECO:0000313" key="1">
    <source>
        <dbReference type="EMBL" id="GAH51543.1"/>
    </source>
</evidence>
<dbReference type="AlphaFoldDB" id="X1I1Y2"/>
<organism evidence="1">
    <name type="scientific">marine sediment metagenome</name>
    <dbReference type="NCBI Taxonomy" id="412755"/>
    <lineage>
        <taxon>unclassified sequences</taxon>
        <taxon>metagenomes</taxon>
        <taxon>ecological metagenomes</taxon>
    </lineage>
</organism>
<dbReference type="EMBL" id="BARU01016701">
    <property type="protein sequence ID" value="GAH51543.1"/>
    <property type="molecule type" value="Genomic_DNA"/>
</dbReference>
<protein>
    <submittedName>
        <fullName evidence="1">Uncharacterized protein</fullName>
    </submittedName>
</protein>
<sequence length="67" mass="8269">MEKNEITEIRQKEWELLKGEYEKITTLIKALKYEKGNIEQLEKLWVIEDKIFEKIEKFVKYYPALFK</sequence>
<name>X1I1Y2_9ZZZZ</name>